<sequence length="77" mass="8179">MATDTRAAVSDSGIRCHIQDAPCLFLISPLHPSLSCLSFLAATTGRAAPPVAWSFPALRRRRASASRQAAMLNTALL</sequence>
<dbReference type="AlphaFoldDB" id="A0A368RXH6"/>
<evidence type="ECO:0000313" key="1">
    <source>
        <dbReference type="EMBL" id="RCV34845.1"/>
    </source>
</evidence>
<organism evidence="1">
    <name type="scientific">Setaria italica</name>
    <name type="common">Foxtail millet</name>
    <name type="synonym">Panicum italicum</name>
    <dbReference type="NCBI Taxonomy" id="4555"/>
    <lineage>
        <taxon>Eukaryota</taxon>
        <taxon>Viridiplantae</taxon>
        <taxon>Streptophyta</taxon>
        <taxon>Embryophyta</taxon>
        <taxon>Tracheophyta</taxon>
        <taxon>Spermatophyta</taxon>
        <taxon>Magnoliopsida</taxon>
        <taxon>Liliopsida</taxon>
        <taxon>Poales</taxon>
        <taxon>Poaceae</taxon>
        <taxon>PACMAD clade</taxon>
        <taxon>Panicoideae</taxon>
        <taxon>Panicodae</taxon>
        <taxon>Paniceae</taxon>
        <taxon>Cenchrinae</taxon>
        <taxon>Setaria</taxon>
    </lineage>
</organism>
<gene>
    <name evidence="1" type="ORF">SETIT_7G190500v2</name>
</gene>
<reference evidence="1" key="2">
    <citation type="submission" date="2015-07" db="EMBL/GenBank/DDBJ databases">
        <authorList>
            <person name="Noorani M."/>
        </authorList>
    </citation>
    <scope>NUCLEOTIDE SEQUENCE</scope>
    <source>
        <strain evidence="1">Yugu1</strain>
    </source>
</reference>
<dbReference type="EMBL" id="CM003534">
    <property type="protein sequence ID" value="RCV34845.1"/>
    <property type="molecule type" value="Genomic_DNA"/>
</dbReference>
<protein>
    <submittedName>
        <fullName evidence="1">Uncharacterized protein</fullName>
    </submittedName>
</protein>
<accession>A0A368RXH6</accession>
<reference evidence="1" key="1">
    <citation type="journal article" date="2012" name="Nat. Biotechnol.">
        <title>Reference genome sequence of the model plant Setaria.</title>
        <authorList>
            <person name="Bennetzen J.L."/>
            <person name="Schmutz J."/>
            <person name="Wang H."/>
            <person name="Percifield R."/>
            <person name="Hawkins J."/>
            <person name="Pontaroli A.C."/>
            <person name="Estep M."/>
            <person name="Feng L."/>
            <person name="Vaughn J.N."/>
            <person name="Grimwood J."/>
            <person name="Jenkins J."/>
            <person name="Barry K."/>
            <person name="Lindquist E."/>
            <person name="Hellsten U."/>
            <person name="Deshpande S."/>
            <person name="Wang X."/>
            <person name="Wu X."/>
            <person name="Mitros T."/>
            <person name="Triplett J."/>
            <person name="Yang X."/>
            <person name="Ye C.Y."/>
            <person name="Mauro-Herrera M."/>
            <person name="Wang L."/>
            <person name="Li P."/>
            <person name="Sharma M."/>
            <person name="Sharma R."/>
            <person name="Ronald P.C."/>
            <person name="Panaud O."/>
            <person name="Kellogg E.A."/>
            <person name="Brutnell T.P."/>
            <person name="Doust A.N."/>
            <person name="Tuskan G.A."/>
            <person name="Rokhsar D."/>
            <person name="Devos K.M."/>
        </authorList>
    </citation>
    <scope>NUCLEOTIDE SEQUENCE [LARGE SCALE GENOMIC DNA]</scope>
    <source>
        <strain evidence="1">Yugu1</strain>
    </source>
</reference>
<proteinExistence type="predicted"/>
<name>A0A368RXH6_SETIT</name>